<protein>
    <recommendedName>
        <fullName evidence="5">Fucosyltransferase</fullName>
        <ecNumber evidence="5">2.4.1.-</ecNumber>
    </recommendedName>
</protein>
<accession>Q54PK3</accession>
<dbReference type="PaxDb" id="44689-DDB0230989"/>
<keyword evidence="5" id="KW-0333">Golgi apparatus</keyword>
<dbReference type="UniPathway" id="UPA00378"/>
<evidence type="ECO:0000256" key="1">
    <source>
        <dbReference type="ARBA" id="ARBA00004922"/>
    </source>
</evidence>
<evidence type="ECO:0000256" key="5">
    <source>
        <dbReference type="RuleBase" id="RU003832"/>
    </source>
</evidence>
<dbReference type="InParanoid" id="Q54PK3"/>
<organism evidence="7 8">
    <name type="scientific">Dictyostelium discoideum</name>
    <name type="common">Social amoeba</name>
    <dbReference type="NCBI Taxonomy" id="44689"/>
    <lineage>
        <taxon>Eukaryota</taxon>
        <taxon>Amoebozoa</taxon>
        <taxon>Evosea</taxon>
        <taxon>Eumycetozoa</taxon>
        <taxon>Dictyostelia</taxon>
        <taxon>Dictyosteliales</taxon>
        <taxon>Dictyosteliaceae</taxon>
        <taxon>Dictyostelium</taxon>
    </lineage>
</organism>
<feature type="transmembrane region" description="Helical" evidence="5">
    <location>
        <begin position="12"/>
        <end position="33"/>
    </location>
</feature>
<gene>
    <name evidence="7" type="primary">fut4</name>
    <name evidence="7" type="ORF">DDB_G0284551</name>
</gene>
<evidence type="ECO:0000256" key="3">
    <source>
        <dbReference type="ARBA" id="ARBA00022676"/>
    </source>
</evidence>
<dbReference type="InterPro" id="IPR001503">
    <property type="entry name" value="Glyco_trans_10"/>
</dbReference>
<dbReference type="KEGG" id="ddi:DDB_G0284551"/>
<keyword evidence="3 5" id="KW-0328">Glycosyltransferase</keyword>
<evidence type="ECO:0000256" key="2">
    <source>
        <dbReference type="ARBA" id="ARBA00008919"/>
    </source>
</evidence>
<dbReference type="GO" id="GO:0046920">
    <property type="term" value="F:alpha-(1-&gt;3)-fucosyltransferase activity"/>
    <property type="evidence" value="ECO:0000318"/>
    <property type="project" value="GO_Central"/>
</dbReference>
<comment type="similarity">
    <text evidence="2 5">Belongs to the glycosyltransferase 10 family.</text>
</comment>
<dbReference type="Gene3D" id="3.40.50.11660">
    <property type="entry name" value="Glycosyl transferase family 10, C-terminal domain"/>
    <property type="match status" value="1"/>
</dbReference>
<dbReference type="Pfam" id="PF00852">
    <property type="entry name" value="Glyco_transf_10"/>
    <property type="match status" value="1"/>
</dbReference>
<dbReference type="dictyBase" id="DDB_G0284551">
    <property type="gene designation" value="fut4"/>
</dbReference>
<dbReference type="EMBL" id="AAFI02000066">
    <property type="protein sequence ID" value="EAL65202.1"/>
    <property type="molecule type" value="Genomic_DNA"/>
</dbReference>
<feature type="domain" description="Fucosyltransferase C-terminal" evidence="6">
    <location>
        <begin position="254"/>
        <end position="401"/>
    </location>
</feature>
<dbReference type="PANTHER" id="PTHR11929">
    <property type="entry name" value="ALPHA- 1,3 -FUCOSYLTRANSFERASE"/>
    <property type="match status" value="1"/>
</dbReference>
<comment type="caution">
    <text evidence="7">The sequence shown here is derived from an EMBL/GenBank/DDBJ whole genome shotgun (WGS) entry which is preliminary data.</text>
</comment>
<evidence type="ECO:0000259" key="6">
    <source>
        <dbReference type="Pfam" id="PF00852"/>
    </source>
</evidence>
<reference evidence="7 8" key="1">
    <citation type="journal article" date="2005" name="Nature">
        <title>The genome of the social amoeba Dictyostelium discoideum.</title>
        <authorList>
            <consortium name="The Dictyostelium discoideum Sequencing Consortium"/>
            <person name="Eichinger L."/>
            <person name="Pachebat J.A."/>
            <person name="Glockner G."/>
            <person name="Rajandream M.A."/>
            <person name="Sucgang R."/>
            <person name="Berriman M."/>
            <person name="Song J."/>
            <person name="Olsen R."/>
            <person name="Szafranski K."/>
            <person name="Xu Q."/>
            <person name="Tunggal B."/>
            <person name="Kummerfeld S."/>
            <person name="Madera M."/>
            <person name="Konfortov B.A."/>
            <person name="Rivero F."/>
            <person name="Bankier A.T."/>
            <person name="Lehmann R."/>
            <person name="Hamlin N."/>
            <person name="Davies R."/>
            <person name="Gaudet P."/>
            <person name="Fey P."/>
            <person name="Pilcher K."/>
            <person name="Chen G."/>
            <person name="Saunders D."/>
            <person name="Sodergren E."/>
            <person name="Davis P."/>
            <person name="Kerhornou A."/>
            <person name="Nie X."/>
            <person name="Hall N."/>
            <person name="Anjard C."/>
            <person name="Hemphill L."/>
            <person name="Bason N."/>
            <person name="Farbrother P."/>
            <person name="Desany B."/>
            <person name="Just E."/>
            <person name="Morio T."/>
            <person name="Rost R."/>
            <person name="Churcher C."/>
            <person name="Cooper J."/>
            <person name="Haydock S."/>
            <person name="van Driessche N."/>
            <person name="Cronin A."/>
            <person name="Goodhead I."/>
            <person name="Muzny D."/>
            <person name="Mourier T."/>
            <person name="Pain A."/>
            <person name="Lu M."/>
            <person name="Harper D."/>
            <person name="Lindsay R."/>
            <person name="Hauser H."/>
            <person name="James K."/>
            <person name="Quiles M."/>
            <person name="Madan Babu M."/>
            <person name="Saito T."/>
            <person name="Buchrieser C."/>
            <person name="Wardroper A."/>
            <person name="Felder M."/>
            <person name="Thangavelu M."/>
            <person name="Johnson D."/>
            <person name="Knights A."/>
            <person name="Loulseged H."/>
            <person name="Mungall K."/>
            <person name="Oliver K."/>
            <person name="Price C."/>
            <person name="Quail M.A."/>
            <person name="Urushihara H."/>
            <person name="Hernandez J."/>
            <person name="Rabbinowitsch E."/>
            <person name="Steffen D."/>
            <person name="Sanders M."/>
            <person name="Ma J."/>
            <person name="Kohara Y."/>
            <person name="Sharp S."/>
            <person name="Simmonds M."/>
            <person name="Spiegler S."/>
            <person name="Tivey A."/>
            <person name="Sugano S."/>
            <person name="White B."/>
            <person name="Walker D."/>
            <person name="Woodward J."/>
            <person name="Winckler T."/>
            <person name="Tanaka Y."/>
            <person name="Shaulsky G."/>
            <person name="Schleicher M."/>
            <person name="Weinstock G."/>
            <person name="Rosenthal A."/>
            <person name="Cox E.C."/>
            <person name="Chisholm R.L."/>
            <person name="Gibbs R."/>
            <person name="Loomis W.F."/>
            <person name="Platzer M."/>
            <person name="Kay R.R."/>
            <person name="Williams J."/>
            <person name="Dear P.H."/>
            <person name="Noegel A.A."/>
            <person name="Barrell B."/>
            <person name="Kuspa A."/>
        </authorList>
    </citation>
    <scope>NUCLEOTIDE SEQUENCE [LARGE SCALE GENOMIC DNA]</scope>
    <source>
        <strain evidence="7 8">AX4</strain>
    </source>
</reference>
<dbReference type="FunFam" id="3.40.50.11660:FF:000016">
    <property type="entry name" value="4-galactosyl-N-acetylglucosaminide 3-alpha-L-fucosyltransferase"/>
    <property type="match status" value="1"/>
</dbReference>
<sequence length="465" mass="54948">MKRIKPFSRKLLIIYFYIILIIIGFNILKYSLFDDDDANVFFYGSEDEVDIYSPEHQKYHHNIYNLDNDFQDQNNILAGEDDLPLEQVPDGVPSDLVYLKFLGSFDRPTDDNIARRCRGIDDKRWYYLIKKPMYPNQTVDMEIYNDSGIQFQYPDREYNQSIPRMIIALEPPHLRHCSFNQTCYKIFNFKVSYEAQSDIRTGFDTHKTSAFKTYNFIPARDMVEIKNQFKKDYQIMKTTNLSALQPHQIPSLPLANWFCSNCQDVRSNRLEYVQELMKYIVIDSYGHCLNNMPTQEILKRLSNDPFAKKKEVITKYKFTIVFENSICKDYVSEKVLDALTAGSVPIFMGHPSTIKYLPYNSYIYVGDFNSTQELANHLIYLDQNDDEYNKILLNWRTNETAIEQWKGVNNYPYKPGFIIREFECAMLRHYQLLKSGVTPFKNLKYKPINEVCLPSNYFKIKLNKI</sequence>
<dbReference type="GeneID" id="8624622"/>
<proteinExistence type="inferred from homology"/>
<dbReference type="VEuPathDB" id="AmoebaDB:DDB_G0284551"/>
<dbReference type="RefSeq" id="XP_638529.1">
    <property type="nucleotide sequence ID" value="XM_633437.1"/>
</dbReference>
<name>Q54PK3_DICDI</name>
<comment type="pathway">
    <text evidence="1">Protein modification; protein glycosylation.</text>
</comment>
<dbReference type="FunCoup" id="Q54PK3">
    <property type="interactions" value="4"/>
</dbReference>
<dbReference type="PhylomeDB" id="Q54PK3"/>
<dbReference type="GO" id="GO:0032580">
    <property type="term" value="C:Golgi cisterna membrane"/>
    <property type="evidence" value="ECO:0007669"/>
    <property type="project" value="UniProtKB-SubCell"/>
</dbReference>
<dbReference type="InterPro" id="IPR038577">
    <property type="entry name" value="GT10-like_C_sf"/>
</dbReference>
<keyword evidence="8" id="KW-1185">Reference proteome</keyword>
<keyword evidence="5" id="KW-0472">Membrane</keyword>
<dbReference type="InterPro" id="IPR055270">
    <property type="entry name" value="Glyco_tran_10_C"/>
</dbReference>
<dbReference type="EC" id="2.4.1.-" evidence="5"/>
<dbReference type="OMA" id="REFECAM"/>
<keyword evidence="5" id="KW-1133">Transmembrane helix</keyword>
<keyword evidence="4 5" id="KW-0808">Transferase</keyword>
<dbReference type="STRING" id="44689.Q54PK3"/>
<evidence type="ECO:0000313" key="8">
    <source>
        <dbReference type="Proteomes" id="UP000002195"/>
    </source>
</evidence>
<dbReference type="SUPFAM" id="SSF53756">
    <property type="entry name" value="UDP-Glycosyltransferase/glycogen phosphorylase"/>
    <property type="match status" value="1"/>
</dbReference>
<evidence type="ECO:0000256" key="4">
    <source>
        <dbReference type="ARBA" id="ARBA00022679"/>
    </source>
</evidence>
<dbReference type="Reactome" id="R-DDI-975578">
    <property type="pathway name" value="Reactions specific to the complex N-glycan synthesis pathway"/>
</dbReference>
<dbReference type="Proteomes" id="UP000002195">
    <property type="component" value="Unassembled WGS sequence"/>
</dbReference>
<keyword evidence="5" id="KW-0812">Transmembrane</keyword>
<dbReference type="AlphaFoldDB" id="Q54PK3"/>
<evidence type="ECO:0000313" key="7">
    <source>
        <dbReference type="EMBL" id="EAL65202.1"/>
    </source>
</evidence>
<dbReference type="Reactome" id="R-DDI-9037629">
    <property type="pathway name" value="Lewis blood group biosynthesis"/>
</dbReference>
<dbReference type="eggNOG" id="KOG2619">
    <property type="taxonomic scope" value="Eukaryota"/>
</dbReference>
<dbReference type="HOGENOM" id="CLU_592414_0_0_1"/>
<dbReference type="PANTHER" id="PTHR11929:SF194">
    <property type="entry name" value="ALPHA-(1,3)-FUCOSYLTRANSFERASE 10"/>
    <property type="match status" value="1"/>
</dbReference>
<comment type="subcellular location">
    <subcellularLocation>
        <location evidence="5">Golgi apparatus</location>
        <location evidence="5">Golgi stack membrane</location>
        <topology evidence="5">Single-pass type II membrane protein</topology>
    </subcellularLocation>
</comment>